<feature type="compositionally biased region" description="Basic and acidic residues" evidence="1">
    <location>
        <begin position="274"/>
        <end position="285"/>
    </location>
</feature>
<proteinExistence type="predicted"/>
<protein>
    <submittedName>
        <fullName evidence="2">Uncharacterized protein</fullName>
    </submittedName>
</protein>
<organism evidence="2 3">
    <name type="scientific">Acanthoscelides obtectus</name>
    <name type="common">Bean weevil</name>
    <name type="synonym">Bruchus obtectus</name>
    <dbReference type="NCBI Taxonomy" id="200917"/>
    <lineage>
        <taxon>Eukaryota</taxon>
        <taxon>Metazoa</taxon>
        <taxon>Ecdysozoa</taxon>
        <taxon>Arthropoda</taxon>
        <taxon>Hexapoda</taxon>
        <taxon>Insecta</taxon>
        <taxon>Pterygota</taxon>
        <taxon>Neoptera</taxon>
        <taxon>Endopterygota</taxon>
        <taxon>Coleoptera</taxon>
        <taxon>Polyphaga</taxon>
        <taxon>Cucujiformia</taxon>
        <taxon>Chrysomeloidea</taxon>
        <taxon>Chrysomelidae</taxon>
        <taxon>Bruchinae</taxon>
        <taxon>Bruchini</taxon>
        <taxon>Acanthoscelides</taxon>
    </lineage>
</organism>
<accession>A0A9P0MG45</accession>
<dbReference type="OrthoDB" id="6763662at2759"/>
<comment type="caution">
    <text evidence="2">The sequence shown here is derived from an EMBL/GenBank/DDBJ whole genome shotgun (WGS) entry which is preliminary data.</text>
</comment>
<dbReference type="Proteomes" id="UP001152888">
    <property type="component" value="Unassembled WGS sequence"/>
</dbReference>
<evidence type="ECO:0000313" key="3">
    <source>
        <dbReference type="Proteomes" id="UP001152888"/>
    </source>
</evidence>
<dbReference type="AlphaFoldDB" id="A0A9P0MG45"/>
<sequence>MRLFMEVRDKRHSSGMRFLSSLILCLILQIICKSREARRLGLYIYLPFQSLVRGLLLKKGYSWMKRCITFLAHQMKSNMSILPQHYQHQKVIVLLKLLEYKNICLIRKKERGERSLSLILYPVIHNTATYRMIGLQFNRCKNWFCNRGLSPITQHPRDEEKDKTSETVITDSRKVSSVVKQNSDHSDCNSVISSTSPKICCTPPSSSISGLSENVHCSNLCKDSEYNVTSNNESIVEDPDHQSESSSFISLTSPNICCTPPSSSVISDAEDEDYSPHTSEEAEER</sequence>
<feature type="compositionally biased region" description="Polar residues" evidence="1">
    <location>
        <begin position="244"/>
        <end position="266"/>
    </location>
</feature>
<reference evidence="2" key="1">
    <citation type="submission" date="2022-03" db="EMBL/GenBank/DDBJ databases">
        <authorList>
            <person name="Sayadi A."/>
        </authorList>
    </citation>
    <scope>NUCLEOTIDE SEQUENCE</scope>
</reference>
<evidence type="ECO:0000313" key="2">
    <source>
        <dbReference type="EMBL" id="CAH2011834.1"/>
    </source>
</evidence>
<gene>
    <name evidence="2" type="ORF">ACAOBT_LOCUS32437</name>
</gene>
<feature type="compositionally biased region" description="Polar residues" evidence="1">
    <location>
        <begin position="188"/>
        <end position="199"/>
    </location>
</feature>
<dbReference type="EMBL" id="CAKOFQ010008120">
    <property type="protein sequence ID" value="CAH2011834.1"/>
    <property type="molecule type" value="Genomic_DNA"/>
</dbReference>
<evidence type="ECO:0000256" key="1">
    <source>
        <dbReference type="SAM" id="MobiDB-lite"/>
    </source>
</evidence>
<feature type="region of interest" description="Disordered" evidence="1">
    <location>
        <begin position="233"/>
        <end position="285"/>
    </location>
</feature>
<keyword evidence="3" id="KW-1185">Reference proteome</keyword>
<name>A0A9P0MG45_ACAOB</name>
<feature type="region of interest" description="Disordered" evidence="1">
    <location>
        <begin position="173"/>
        <end position="199"/>
    </location>
</feature>